<reference evidence="2 3" key="1">
    <citation type="submission" date="2019-06" db="EMBL/GenBank/DDBJ databases">
        <title>Discovery of a novel chromosome fission-fusion reversal in muntjac.</title>
        <authorList>
            <person name="Mudd A.B."/>
            <person name="Bredeson J.V."/>
            <person name="Baum R."/>
            <person name="Hockemeyer D."/>
            <person name="Rokhsar D.S."/>
        </authorList>
    </citation>
    <scope>NUCLEOTIDE SEQUENCE [LARGE SCALE GENOMIC DNA]</scope>
    <source>
        <strain evidence="2">UCam_UCB_Mr</strain>
        <tissue evidence="2">Fibroblast cell line</tissue>
    </source>
</reference>
<accession>A0A5N3UVX0</accession>
<keyword evidence="3" id="KW-1185">Reference proteome</keyword>
<feature type="region of interest" description="Disordered" evidence="1">
    <location>
        <begin position="1"/>
        <end position="36"/>
    </location>
</feature>
<sequence>MSYLQATRSPQQSRRVAMRLASRKNGKKEDPLSKEVQRQCEALNMTMRVRRPLQGTLRRKI</sequence>
<proteinExistence type="predicted"/>
<dbReference type="EMBL" id="VCEB01003782">
    <property type="protein sequence ID" value="KAB0340912.1"/>
    <property type="molecule type" value="Genomic_DNA"/>
</dbReference>
<evidence type="ECO:0000313" key="2">
    <source>
        <dbReference type="EMBL" id="KAB0340912.1"/>
    </source>
</evidence>
<dbReference type="Proteomes" id="UP000326062">
    <property type="component" value="Unassembled WGS sequence"/>
</dbReference>
<feature type="compositionally biased region" description="Polar residues" evidence="1">
    <location>
        <begin position="1"/>
        <end position="14"/>
    </location>
</feature>
<gene>
    <name evidence="2" type="ORF">FD755_024618</name>
</gene>
<dbReference type="AlphaFoldDB" id="A0A5N3UVX0"/>
<organism evidence="2 3">
    <name type="scientific">Muntiacus reevesi</name>
    <name type="common">Reeves' muntjac</name>
    <name type="synonym">Cervus reevesi</name>
    <dbReference type="NCBI Taxonomy" id="9886"/>
    <lineage>
        <taxon>Eukaryota</taxon>
        <taxon>Metazoa</taxon>
        <taxon>Chordata</taxon>
        <taxon>Craniata</taxon>
        <taxon>Vertebrata</taxon>
        <taxon>Euteleostomi</taxon>
        <taxon>Mammalia</taxon>
        <taxon>Eutheria</taxon>
        <taxon>Laurasiatheria</taxon>
        <taxon>Artiodactyla</taxon>
        <taxon>Ruminantia</taxon>
        <taxon>Pecora</taxon>
        <taxon>Cervidae</taxon>
        <taxon>Muntiacinae</taxon>
        <taxon>Muntiacus</taxon>
    </lineage>
</organism>
<evidence type="ECO:0000313" key="3">
    <source>
        <dbReference type="Proteomes" id="UP000326062"/>
    </source>
</evidence>
<comment type="caution">
    <text evidence="2">The sequence shown here is derived from an EMBL/GenBank/DDBJ whole genome shotgun (WGS) entry which is preliminary data.</text>
</comment>
<feature type="compositionally biased region" description="Basic and acidic residues" evidence="1">
    <location>
        <begin position="27"/>
        <end position="36"/>
    </location>
</feature>
<name>A0A5N3UVX0_MUNRE</name>
<evidence type="ECO:0000256" key="1">
    <source>
        <dbReference type="SAM" id="MobiDB-lite"/>
    </source>
</evidence>
<protein>
    <submittedName>
        <fullName evidence="2">Uncharacterized protein</fullName>
    </submittedName>
</protein>